<proteinExistence type="predicted"/>
<name>A0A2I0WRE3_9ASPA</name>
<evidence type="ECO:0000259" key="1">
    <source>
        <dbReference type="Pfam" id="PF22936"/>
    </source>
</evidence>
<feature type="domain" description="Retrovirus-related Pol polyprotein from transposon TNT 1-94-like beta-barrel" evidence="1">
    <location>
        <begin position="1"/>
        <end position="60"/>
    </location>
</feature>
<evidence type="ECO:0000313" key="2">
    <source>
        <dbReference type="EMBL" id="PKU78232.1"/>
    </source>
</evidence>
<dbReference type="Pfam" id="PF22936">
    <property type="entry name" value="Pol_BBD"/>
    <property type="match status" value="1"/>
</dbReference>
<reference evidence="2 3" key="1">
    <citation type="journal article" date="2016" name="Sci. Rep.">
        <title>The Dendrobium catenatum Lindl. genome sequence provides insights into polysaccharide synthase, floral development and adaptive evolution.</title>
        <authorList>
            <person name="Zhang G.Q."/>
            <person name="Xu Q."/>
            <person name="Bian C."/>
            <person name="Tsai W.C."/>
            <person name="Yeh C.M."/>
            <person name="Liu K.W."/>
            <person name="Yoshida K."/>
            <person name="Zhang L.S."/>
            <person name="Chang S.B."/>
            <person name="Chen F."/>
            <person name="Shi Y."/>
            <person name="Su Y.Y."/>
            <person name="Zhang Y.Q."/>
            <person name="Chen L.J."/>
            <person name="Yin Y."/>
            <person name="Lin M."/>
            <person name="Huang H."/>
            <person name="Deng H."/>
            <person name="Wang Z.W."/>
            <person name="Zhu S.L."/>
            <person name="Zhao X."/>
            <person name="Deng C."/>
            <person name="Niu S.C."/>
            <person name="Huang J."/>
            <person name="Wang M."/>
            <person name="Liu G.H."/>
            <person name="Yang H.J."/>
            <person name="Xiao X.J."/>
            <person name="Hsiao Y.Y."/>
            <person name="Wu W.L."/>
            <person name="Chen Y.Y."/>
            <person name="Mitsuda N."/>
            <person name="Ohme-Takagi M."/>
            <person name="Luo Y.B."/>
            <person name="Van de Peer Y."/>
            <person name="Liu Z.J."/>
        </authorList>
    </citation>
    <scope>NUCLEOTIDE SEQUENCE [LARGE SCALE GENOMIC DNA]</scope>
    <source>
        <tissue evidence="2">The whole plant</tissue>
    </source>
</reference>
<dbReference type="InterPro" id="IPR054722">
    <property type="entry name" value="PolX-like_BBD"/>
</dbReference>
<gene>
    <name evidence="2" type="ORF">MA16_Dca022008</name>
</gene>
<dbReference type="Proteomes" id="UP000233837">
    <property type="component" value="Unassembled WGS sequence"/>
</dbReference>
<reference evidence="2 3" key="2">
    <citation type="journal article" date="2017" name="Nature">
        <title>The Apostasia genome and the evolution of orchids.</title>
        <authorList>
            <person name="Zhang G.Q."/>
            <person name="Liu K.W."/>
            <person name="Li Z."/>
            <person name="Lohaus R."/>
            <person name="Hsiao Y.Y."/>
            <person name="Niu S.C."/>
            <person name="Wang J.Y."/>
            <person name="Lin Y.C."/>
            <person name="Xu Q."/>
            <person name="Chen L.J."/>
            <person name="Yoshida K."/>
            <person name="Fujiwara S."/>
            <person name="Wang Z.W."/>
            <person name="Zhang Y.Q."/>
            <person name="Mitsuda N."/>
            <person name="Wang M."/>
            <person name="Liu G.H."/>
            <person name="Pecoraro L."/>
            <person name="Huang H.X."/>
            <person name="Xiao X.J."/>
            <person name="Lin M."/>
            <person name="Wu X.Y."/>
            <person name="Wu W.L."/>
            <person name="Chen Y.Y."/>
            <person name="Chang S.B."/>
            <person name="Sakamoto S."/>
            <person name="Ohme-Takagi M."/>
            <person name="Yagi M."/>
            <person name="Zeng S.J."/>
            <person name="Shen C.Y."/>
            <person name="Yeh C.M."/>
            <person name="Luo Y.B."/>
            <person name="Tsai W.C."/>
            <person name="Van de Peer Y."/>
            <person name="Liu Z.J."/>
        </authorList>
    </citation>
    <scope>NUCLEOTIDE SEQUENCE [LARGE SCALE GENOMIC DNA]</scope>
    <source>
        <tissue evidence="2">The whole plant</tissue>
    </source>
</reference>
<organism evidence="2 3">
    <name type="scientific">Dendrobium catenatum</name>
    <dbReference type="NCBI Taxonomy" id="906689"/>
    <lineage>
        <taxon>Eukaryota</taxon>
        <taxon>Viridiplantae</taxon>
        <taxon>Streptophyta</taxon>
        <taxon>Embryophyta</taxon>
        <taxon>Tracheophyta</taxon>
        <taxon>Spermatophyta</taxon>
        <taxon>Magnoliopsida</taxon>
        <taxon>Liliopsida</taxon>
        <taxon>Asparagales</taxon>
        <taxon>Orchidaceae</taxon>
        <taxon>Epidendroideae</taxon>
        <taxon>Malaxideae</taxon>
        <taxon>Dendrobiinae</taxon>
        <taxon>Dendrobium</taxon>
    </lineage>
</organism>
<evidence type="ECO:0000313" key="3">
    <source>
        <dbReference type="Proteomes" id="UP000233837"/>
    </source>
</evidence>
<accession>A0A2I0WRE3</accession>
<dbReference type="EMBL" id="KZ502469">
    <property type="protein sequence ID" value="PKU78232.1"/>
    <property type="molecule type" value="Genomic_DNA"/>
</dbReference>
<keyword evidence="3" id="KW-1185">Reference proteome</keyword>
<dbReference type="AlphaFoldDB" id="A0A2I0WRE3"/>
<sequence length="60" mass="6558">MTENANQFILLEVRAGGKVTLGDNITMKVVGAGIVRNSKNLLIENILLVDELKYNLLSIS</sequence>
<protein>
    <recommendedName>
        <fullName evidence="1">Retrovirus-related Pol polyprotein from transposon TNT 1-94-like beta-barrel domain-containing protein</fullName>
    </recommendedName>
</protein>